<organism evidence="1">
    <name type="scientific">Arundo donax</name>
    <name type="common">Giant reed</name>
    <name type="synonym">Donax arundinaceus</name>
    <dbReference type="NCBI Taxonomy" id="35708"/>
    <lineage>
        <taxon>Eukaryota</taxon>
        <taxon>Viridiplantae</taxon>
        <taxon>Streptophyta</taxon>
        <taxon>Embryophyta</taxon>
        <taxon>Tracheophyta</taxon>
        <taxon>Spermatophyta</taxon>
        <taxon>Magnoliopsida</taxon>
        <taxon>Liliopsida</taxon>
        <taxon>Poales</taxon>
        <taxon>Poaceae</taxon>
        <taxon>PACMAD clade</taxon>
        <taxon>Arundinoideae</taxon>
        <taxon>Arundineae</taxon>
        <taxon>Arundo</taxon>
    </lineage>
</organism>
<dbReference type="EMBL" id="GBRH01189633">
    <property type="protein sequence ID" value="JAE08263.1"/>
    <property type="molecule type" value="Transcribed_RNA"/>
</dbReference>
<sequence length="43" mass="4712">MNRLGHMTKKISSVSLQAAHATCPYQSKLPSGLTARAATWLRE</sequence>
<evidence type="ECO:0000313" key="1">
    <source>
        <dbReference type="EMBL" id="JAE08263.1"/>
    </source>
</evidence>
<accession>A0A0A9FJ12</accession>
<protein>
    <submittedName>
        <fullName evidence="1">Uncharacterized protein</fullName>
    </submittedName>
</protein>
<reference evidence="1" key="2">
    <citation type="journal article" date="2015" name="Data Brief">
        <title>Shoot transcriptome of the giant reed, Arundo donax.</title>
        <authorList>
            <person name="Barrero R.A."/>
            <person name="Guerrero F.D."/>
            <person name="Moolhuijzen P."/>
            <person name="Goolsby J.A."/>
            <person name="Tidwell J."/>
            <person name="Bellgard S.E."/>
            <person name="Bellgard M.I."/>
        </authorList>
    </citation>
    <scope>NUCLEOTIDE SEQUENCE</scope>
    <source>
        <tissue evidence="1">Shoot tissue taken approximately 20 cm above the soil surface</tissue>
    </source>
</reference>
<dbReference type="AlphaFoldDB" id="A0A0A9FJ12"/>
<reference evidence="1" key="1">
    <citation type="submission" date="2014-09" db="EMBL/GenBank/DDBJ databases">
        <authorList>
            <person name="Magalhaes I.L.F."/>
            <person name="Oliveira U."/>
            <person name="Santos F.R."/>
            <person name="Vidigal T.H.D.A."/>
            <person name="Brescovit A.D."/>
            <person name="Santos A.J."/>
        </authorList>
    </citation>
    <scope>NUCLEOTIDE SEQUENCE</scope>
    <source>
        <tissue evidence="1">Shoot tissue taken approximately 20 cm above the soil surface</tissue>
    </source>
</reference>
<proteinExistence type="predicted"/>
<name>A0A0A9FJ12_ARUDO</name>